<accession>A0A934NCJ8</accession>
<dbReference type="AlphaFoldDB" id="A0A934NCJ8"/>
<gene>
    <name evidence="1" type="ORF">JF888_02180</name>
</gene>
<dbReference type="GO" id="GO:0030638">
    <property type="term" value="P:polyketide metabolic process"/>
    <property type="evidence" value="ECO:0007669"/>
    <property type="project" value="InterPro"/>
</dbReference>
<sequence length="142" mass="15485">MEENKALVRRYYNEVLTGRDRRLLAQLLDPSFVSHVSGGPVVGIEVYTAAVEATHGAFADLVVTVEDQVAEPDRVTTRWSASATHTGSFAGVAATGRPVTVTGMHFHRIGQGRIGKHWEELGQLGLLRQMGVLGYPHHPRTS</sequence>
<organism evidence="1 2">
    <name type="scientific">Candidatus Dormiibacter inghamiae</name>
    <dbReference type="NCBI Taxonomy" id="3127013"/>
    <lineage>
        <taxon>Bacteria</taxon>
        <taxon>Bacillati</taxon>
        <taxon>Candidatus Dormiibacterota</taxon>
        <taxon>Candidatus Dormibacteria</taxon>
        <taxon>Candidatus Dormibacterales</taxon>
        <taxon>Candidatus Dormibacteraceae</taxon>
        <taxon>Candidatus Dormiibacter</taxon>
    </lineage>
</organism>
<dbReference type="InterPro" id="IPR032710">
    <property type="entry name" value="NTF2-like_dom_sf"/>
</dbReference>
<dbReference type="InterPro" id="IPR009959">
    <property type="entry name" value="Cyclase_SnoaL-like"/>
</dbReference>
<dbReference type="RefSeq" id="WP_338176388.1">
    <property type="nucleotide sequence ID" value="NZ_JAEKNQ010000013.1"/>
</dbReference>
<comment type="caution">
    <text evidence="1">The sequence shown here is derived from an EMBL/GenBank/DDBJ whole genome shotgun (WGS) entry which is preliminary data.</text>
</comment>
<dbReference type="EMBL" id="JAEKNQ010000013">
    <property type="protein sequence ID" value="MBJ7601999.1"/>
    <property type="molecule type" value="Genomic_DNA"/>
</dbReference>
<dbReference type="PANTHER" id="PTHR38436:SF1">
    <property type="entry name" value="ESTER CYCLASE"/>
    <property type="match status" value="1"/>
</dbReference>
<evidence type="ECO:0000313" key="2">
    <source>
        <dbReference type="Proteomes" id="UP000620075"/>
    </source>
</evidence>
<reference evidence="1 2" key="1">
    <citation type="submission" date="2020-10" db="EMBL/GenBank/DDBJ databases">
        <title>Ca. Dormibacterota MAGs.</title>
        <authorList>
            <person name="Montgomery K."/>
        </authorList>
    </citation>
    <scope>NUCLEOTIDE SEQUENCE [LARGE SCALE GENOMIC DNA]</scope>
    <source>
        <strain evidence="1">SC8811_S16_3</strain>
    </source>
</reference>
<dbReference type="Proteomes" id="UP000620075">
    <property type="component" value="Unassembled WGS sequence"/>
</dbReference>
<name>A0A934NCJ8_9BACT</name>
<proteinExistence type="predicted"/>
<protein>
    <submittedName>
        <fullName evidence="1">Ester cyclase</fullName>
    </submittedName>
</protein>
<evidence type="ECO:0000313" key="1">
    <source>
        <dbReference type="EMBL" id="MBJ7601999.1"/>
    </source>
</evidence>
<dbReference type="SUPFAM" id="SSF54427">
    <property type="entry name" value="NTF2-like"/>
    <property type="match status" value="1"/>
</dbReference>
<dbReference type="PANTHER" id="PTHR38436">
    <property type="entry name" value="POLYKETIDE CYCLASE SNOAL-LIKE DOMAIN"/>
    <property type="match status" value="1"/>
</dbReference>
<dbReference type="Pfam" id="PF07366">
    <property type="entry name" value="SnoaL"/>
    <property type="match status" value="1"/>
</dbReference>
<dbReference type="Gene3D" id="3.10.450.50">
    <property type="match status" value="1"/>
</dbReference>